<dbReference type="AlphaFoldDB" id="A0A845U6B9"/>
<gene>
    <name evidence="6" type="ORF">GL267_09695</name>
</gene>
<feature type="chain" id="PRO_5033047418" evidence="4">
    <location>
        <begin position="28"/>
        <end position="341"/>
    </location>
</feature>
<evidence type="ECO:0000256" key="4">
    <source>
        <dbReference type="SAM" id="SignalP"/>
    </source>
</evidence>
<keyword evidence="3 4" id="KW-0732">Signal</keyword>
<feature type="domain" description="SsuA/THI5-like" evidence="5">
    <location>
        <begin position="46"/>
        <end position="253"/>
    </location>
</feature>
<organism evidence="6">
    <name type="scientific">Acidithiobacillus ferrianus</name>
    <dbReference type="NCBI Taxonomy" id="2678518"/>
    <lineage>
        <taxon>Bacteria</taxon>
        <taxon>Pseudomonadati</taxon>
        <taxon>Pseudomonadota</taxon>
        <taxon>Acidithiobacillia</taxon>
        <taxon>Acidithiobacillales</taxon>
        <taxon>Acidithiobacillaceae</taxon>
        <taxon>Acidithiobacillus</taxon>
    </lineage>
</organism>
<evidence type="ECO:0000259" key="5">
    <source>
        <dbReference type="Pfam" id="PF09084"/>
    </source>
</evidence>
<evidence type="ECO:0000256" key="2">
    <source>
        <dbReference type="ARBA" id="ARBA00010742"/>
    </source>
</evidence>
<dbReference type="SUPFAM" id="SSF53850">
    <property type="entry name" value="Periplasmic binding protein-like II"/>
    <property type="match status" value="1"/>
</dbReference>
<dbReference type="PANTHER" id="PTHR30024">
    <property type="entry name" value="ALIPHATIC SULFONATES-BINDING PROTEIN-RELATED"/>
    <property type="match status" value="1"/>
</dbReference>
<dbReference type="Gene3D" id="3.40.190.10">
    <property type="entry name" value="Periplasmic binding protein-like II"/>
    <property type="match status" value="2"/>
</dbReference>
<name>A0A845U6B9_9PROT</name>
<dbReference type="PANTHER" id="PTHR30024:SF47">
    <property type="entry name" value="TAURINE-BINDING PERIPLASMIC PROTEIN"/>
    <property type="match status" value="1"/>
</dbReference>
<accession>A0A845U6B9</accession>
<proteinExistence type="inferred from homology"/>
<dbReference type="InterPro" id="IPR015168">
    <property type="entry name" value="SsuA/THI5"/>
</dbReference>
<sequence>MRVRNRFSSVLALSVFTLSLLFKPADAFSSTYPEVKIAVVSWIGYGPLYVAEKMNLFNKYGVHVKLINFSDGALMSGATASDAVNASTLTYDQVIPAVARGLPVKVVMPIDYSDGADAILASDSIKTVADFKDHKVAYNFGTPSEFLLGYALKKHHMGFSDIKKINISAGGIPSALASGSVHIGVTWQPHVSKALSLGDGRLFHVVYSSKDAPGLISDTLTFNSNFIKTKPSEVLDVIKGYIAGMEYMTKHHDKSMKIIAKELNISISSVESQYTGVKNVSESNMGEVFKKSKSSLSYYTSGAIISQIQLHDKDISRIPPTSTTFDSSFVKHILWKAHNGF</sequence>
<comment type="caution">
    <text evidence="6">The sequence shown here is derived from an EMBL/GenBank/DDBJ whole genome shotgun (WGS) entry which is preliminary data.</text>
</comment>
<dbReference type="RefSeq" id="WP_163098130.1">
    <property type="nucleotide sequence ID" value="NZ_CP127523.1"/>
</dbReference>
<evidence type="ECO:0000256" key="1">
    <source>
        <dbReference type="ARBA" id="ARBA00004418"/>
    </source>
</evidence>
<feature type="signal peptide" evidence="4">
    <location>
        <begin position="1"/>
        <end position="27"/>
    </location>
</feature>
<evidence type="ECO:0000313" key="6">
    <source>
        <dbReference type="EMBL" id="NDU42896.1"/>
    </source>
</evidence>
<dbReference type="Pfam" id="PF09084">
    <property type="entry name" value="NMT1"/>
    <property type="match status" value="1"/>
</dbReference>
<protein>
    <submittedName>
        <fullName evidence="6">Nitrate ABC transporter substrate-binding protein</fullName>
    </submittedName>
</protein>
<evidence type="ECO:0000256" key="3">
    <source>
        <dbReference type="ARBA" id="ARBA00022729"/>
    </source>
</evidence>
<comment type="similarity">
    <text evidence="2">Belongs to the bacterial solute-binding protein SsuA/TauA family.</text>
</comment>
<dbReference type="GO" id="GO:0042597">
    <property type="term" value="C:periplasmic space"/>
    <property type="evidence" value="ECO:0007669"/>
    <property type="project" value="UniProtKB-SubCell"/>
</dbReference>
<reference evidence="6" key="1">
    <citation type="submission" date="2019-11" db="EMBL/GenBank/DDBJ databases">
        <title>Acidithiobacillus ferrianus sp. nov.: a facultatively anaerobic and extremely acidophilic chemolithoautotroph.</title>
        <authorList>
            <person name="Norris P.R."/>
            <person name="Falagan C."/>
            <person name="Moya-Beltran A."/>
            <person name="Castro M."/>
            <person name="Quatrini R."/>
            <person name="Johnson D.B."/>
        </authorList>
    </citation>
    <scope>NUCLEOTIDE SEQUENCE [LARGE SCALE GENOMIC DNA]</scope>
    <source>
        <strain evidence="6">MG</strain>
    </source>
</reference>
<comment type="subcellular location">
    <subcellularLocation>
        <location evidence="1">Periplasm</location>
    </subcellularLocation>
</comment>
<dbReference type="EMBL" id="WNJL01000035">
    <property type="protein sequence ID" value="NDU42896.1"/>
    <property type="molecule type" value="Genomic_DNA"/>
</dbReference>